<dbReference type="PIRSF" id="PIRSF006488">
    <property type="entry name" value="Exonuc_VII_S"/>
    <property type="match status" value="1"/>
</dbReference>
<dbReference type="NCBIfam" id="NF002140">
    <property type="entry name" value="PRK00977.1-4"/>
    <property type="match status" value="1"/>
</dbReference>
<keyword evidence="7" id="KW-0175">Coiled coil</keyword>
<dbReference type="Gene3D" id="1.10.287.1040">
    <property type="entry name" value="Exonuclease VII, small subunit"/>
    <property type="match status" value="1"/>
</dbReference>
<dbReference type="GO" id="GO:0009318">
    <property type="term" value="C:exodeoxyribonuclease VII complex"/>
    <property type="evidence" value="ECO:0007669"/>
    <property type="project" value="UniProtKB-UniRule"/>
</dbReference>
<name>A0A095Z2K7_9BURK</name>
<keyword evidence="4 6" id="KW-0378">Hydrolase</keyword>
<dbReference type="GO" id="GO:0006308">
    <property type="term" value="P:DNA catabolic process"/>
    <property type="evidence" value="ECO:0007669"/>
    <property type="project" value="UniProtKB-UniRule"/>
</dbReference>
<dbReference type="InterPro" id="IPR037004">
    <property type="entry name" value="Exonuc_VII_ssu_sf"/>
</dbReference>
<dbReference type="PANTHER" id="PTHR34137">
    <property type="entry name" value="EXODEOXYRIBONUCLEASE 7 SMALL SUBUNIT"/>
    <property type="match status" value="1"/>
</dbReference>
<evidence type="ECO:0000313" key="8">
    <source>
        <dbReference type="EMBL" id="KGF28853.1"/>
    </source>
</evidence>
<dbReference type="Proteomes" id="UP000029629">
    <property type="component" value="Unassembled WGS sequence"/>
</dbReference>
<dbReference type="InterPro" id="IPR003761">
    <property type="entry name" value="Exonuc_VII_S"/>
</dbReference>
<evidence type="ECO:0000256" key="2">
    <source>
        <dbReference type="ARBA" id="ARBA00022490"/>
    </source>
</evidence>
<dbReference type="eggNOG" id="COG1722">
    <property type="taxonomic scope" value="Bacteria"/>
</dbReference>
<dbReference type="SUPFAM" id="SSF116842">
    <property type="entry name" value="XseB-like"/>
    <property type="match status" value="1"/>
</dbReference>
<comment type="caution">
    <text evidence="8">The sequence shown here is derived from an EMBL/GenBank/DDBJ whole genome shotgun (WGS) entry which is preliminary data.</text>
</comment>
<dbReference type="HAMAP" id="MF_00337">
    <property type="entry name" value="Exonuc_7_S"/>
    <property type="match status" value="1"/>
</dbReference>
<proteinExistence type="inferred from homology"/>
<evidence type="ECO:0000256" key="3">
    <source>
        <dbReference type="ARBA" id="ARBA00022722"/>
    </source>
</evidence>
<dbReference type="AlphaFoldDB" id="A0A095Z2K7"/>
<dbReference type="EMBL" id="JRNI01000046">
    <property type="protein sequence ID" value="KGF28853.1"/>
    <property type="molecule type" value="Genomic_DNA"/>
</dbReference>
<keyword evidence="3 6" id="KW-0540">Nuclease</keyword>
<comment type="similarity">
    <text evidence="1 6">Belongs to the XseB family.</text>
</comment>
<comment type="function">
    <text evidence="6">Bidirectionally degrades single-stranded DNA into large acid-insoluble oligonucleotides, which are then degraded further into small acid-soluble oligonucleotides.</text>
</comment>
<dbReference type="PANTHER" id="PTHR34137:SF1">
    <property type="entry name" value="EXODEOXYRIBONUCLEASE 7 SMALL SUBUNIT"/>
    <property type="match status" value="1"/>
</dbReference>
<organism evidence="8 9">
    <name type="scientific">Oligella urethralis DNF00040</name>
    <dbReference type="NCBI Taxonomy" id="1401065"/>
    <lineage>
        <taxon>Bacteria</taxon>
        <taxon>Pseudomonadati</taxon>
        <taxon>Pseudomonadota</taxon>
        <taxon>Betaproteobacteria</taxon>
        <taxon>Burkholderiales</taxon>
        <taxon>Alcaligenaceae</taxon>
        <taxon>Oligella</taxon>
    </lineage>
</organism>
<feature type="coiled-coil region" evidence="7">
    <location>
        <begin position="23"/>
        <end position="50"/>
    </location>
</feature>
<dbReference type="RefSeq" id="WP_070469917.1">
    <property type="nucleotide sequence ID" value="NZ_JRNI01000046.1"/>
</dbReference>
<dbReference type="GO" id="GO:0008855">
    <property type="term" value="F:exodeoxyribonuclease VII activity"/>
    <property type="evidence" value="ECO:0007669"/>
    <property type="project" value="UniProtKB-UniRule"/>
</dbReference>
<evidence type="ECO:0000256" key="4">
    <source>
        <dbReference type="ARBA" id="ARBA00022801"/>
    </source>
</evidence>
<dbReference type="EC" id="3.1.11.6" evidence="6"/>
<keyword evidence="5 6" id="KW-0269">Exonuclease</keyword>
<comment type="subcellular location">
    <subcellularLocation>
        <location evidence="6">Cytoplasm</location>
    </subcellularLocation>
</comment>
<evidence type="ECO:0000256" key="1">
    <source>
        <dbReference type="ARBA" id="ARBA00009998"/>
    </source>
</evidence>
<evidence type="ECO:0000256" key="6">
    <source>
        <dbReference type="HAMAP-Rule" id="MF_00337"/>
    </source>
</evidence>
<comment type="catalytic activity">
    <reaction evidence="6">
        <text>Exonucleolytic cleavage in either 5'- to 3'- or 3'- to 5'-direction to yield nucleoside 5'-phosphates.</text>
        <dbReference type="EC" id="3.1.11.6"/>
    </reaction>
</comment>
<reference evidence="8 9" key="1">
    <citation type="submission" date="2014-07" db="EMBL/GenBank/DDBJ databases">
        <authorList>
            <person name="McCorrison J."/>
            <person name="Sanka R."/>
            <person name="Torralba M."/>
            <person name="Gillis M."/>
            <person name="Haft D.H."/>
            <person name="Methe B."/>
            <person name="Sutton G."/>
            <person name="Nelson K.E."/>
        </authorList>
    </citation>
    <scope>NUCLEOTIDE SEQUENCE [LARGE SCALE GENOMIC DNA]</scope>
    <source>
        <strain evidence="8 9">DNF00040</strain>
    </source>
</reference>
<evidence type="ECO:0000313" key="9">
    <source>
        <dbReference type="Proteomes" id="UP000029629"/>
    </source>
</evidence>
<protein>
    <recommendedName>
        <fullName evidence="6">Exodeoxyribonuclease 7 small subunit</fullName>
        <ecNumber evidence="6">3.1.11.6</ecNumber>
    </recommendedName>
    <alternativeName>
        <fullName evidence="6">Exodeoxyribonuclease VII small subunit</fullName>
        <shortName evidence="6">Exonuclease VII small subunit</shortName>
    </alternativeName>
</protein>
<comment type="subunit">
    <text evidence="6">Heterooligomer composed of large and small subunits.</text>
</comment>
<keyword evidence="9" id="KW-1185">Reference proteome</keyword>
<evidence type="ECO:0000256" key="5">
    <source>
        <dbReference type="ARBA" id="ARBA00022839"/>
    </source>
</evidence>
<keyword evidence="2 6" id="KW-0963">Cytoplasm</keyword>
<dbReference type="GO" id="GO:0005829">
    <property type="term" value="C:cytosol"/>
    <property type="evidence" value="ECO:0007669"/>
    <property type="project" value="TreeGrafter"/>
</dbReference>
<accession>A0A095Z2K7</accession>
<evidence type="ECO:0000256" key="7">
    <source>
        <dbReference type="SAM" id="Coils"/>
    </source>
</evidence>
<dbReference type="NCBIfam" id="TIGR01280">
    <property type="entry name" value="xseB"/>
    <property type="match status" value="1"/>
</dbReference>
<dbReference type="OrthoDB" id="287668at2"/>
<gene>
    <name evidence="6" type="primary">xseB</name>
    <name evidence="8" type="ORF">HMPREF2130_09240</name>
</gene>
<dbReference type="Pfam" id="PF02609">
    <property type="entry name" value="Exonuc_VII_S"/>
    <property type="match status" value="1"/>
</dbReference>
<sequence>MSEDKSVLHVEQQELPEQFEVAMKELQAIVQSMENQVLSLDEALKAYERGMLLSRICQQKLDDAQLQVQVLQDNQLRPLAQAEQDGEDE</sequence>